<keyword evidence="3" id="KW-1185">Reference proteome</keyword>
<evidence type="ECO:0000313" key="3">
    <source>
        <dbReference type="Proteomes" id="UP000053354"/>
    </source>
</evidence>
<gene>
    <name evidence="2" type="ORF">I858_016790</name>
</gene>
<dbReference type="EMBL" id="CP016542">
    <property type="protein sequence ID" value="ANU28633.1"/>
    <property type="molecule type" value="Genomic_DNA"/>
</dbReference>
<sequence length="126" mass="13680">MKKSISLIILLFILSGCGNGSDRYNFSGSSENWDVFYVVDVSNPTEQQQTGTINFRGEESGPETMDYSIKYSGGSSSGIDVPLVKGTANTGRGACQGCAVIQKDEEIEVEITWNGQTEKLTLINKK</sequence>
<accession>A0A1B1S637</accession>
<evidence type="ECO:0008006" key="4">
    <source>
        <dbReference type="Google" id="ProtNLM"/>
    </source>
</evidence>
<keyword evidence="2" id="KW-0614">Plasmid</keyword>
<proteinExistence type="predicted"/>
<reference evidence="2" key="1">
    <citation type="submission" date="2016-10" db="EMBL/GenBank/DDBJ databases">
        <authorList>
            <person name="See-Too W.S."/>
        </authorList>
    </citation>
    <scope>NUCLEOTIDE SEQUENCE</scope>
    <source>
        <strain evidence="2">L10.15</strain>
        <plasmid evidence="2">pPS15-2</plasmid>
    </source>
</reference>
<dbReference type="RefSeq" id="WP_049695204.1">
    <property type="nucleotide sequence ID" value="NZ_CP016542.2"/>
</dbReference>
<name>A0A1B1S637_9BACL</name>
<dbReference type="AlphaFoldDB" id="A0A1B1S637"/>
<keyword evidence="1" id="KW-0732">Signal</keyword>
<evidence type="ECO:0000313" key="2">
    <source>
        <dbReference type="EMBL" id="ANU28633.1"/>
    </source>
</evidence>
<protein>
    <recommendedName>
        <fullName evidence="4">Lipoprotein</fullName>
    </recommendedName>
</protein>
<geneLocation type="plasmid" evidence="2 3">
    <name>pPS15-2</name>
</geneLocation>
<dbReference type="OrthoDB" id="1928231at2"/>
<organism evidence="2 3">
    <name type="scientific">Planococcus versutus</name>
    <dbReference type="NCBI Taxonomy" id="1302659"/>
    <lineage>
        <taxon>Bacteria</taxon>
        <taxon>Bacillati</taxon>
        <taxon>Bacillota</taxon>
        <taxon>Bacilli</taxon>
        <taxon>Bacillales</taxon>
        <taxon>Caryophanaceae</taxon>
        <taxon>Planococcus</taxon>
    </lineage>
</organism>
<dbReference type="KEGG" id="pll:I858_016790"/>
<dbReference type="PROSITE" id="PS51257">
    <property type="entry name" value="PROKAR_LIPOPROTEIN"/>
    <property type="match status" value="1"/>
</dbReference>
<evidence type="ECO:0000256" key="1">
    <source>
        <dbReference type="SAM" id="SignalP"/>
    </source>
</evidence>
<dbReference type="Proteomes" id="UP000053354">
    <property type="component" value="Plasmid pPS15-2"/>
</dbReference>
<feature type="chain" id="PRO_5039528355" description="Lipoprotein" evidence="1">
    <location>
        <begin position="21"/>
        <end position="126"/>
    </location>
</feature>
<feature type="signal peptide" evidence="1">
    <location>
        <begin position="1"/>
        <end position="20"/>
    </location>
</feature>